<dbReference type="GO" id="GO:0015297">
    <property type="term" value="F:antiporter activity"/>
    <property type="evidence" value="ECO:0007669"/>
    <property type="project" value="InterPro"/>
</dbReference>
<name>Q2J7E8_FRACC</name>
<dbReference type="InterPro" id="IPR038770">
    <property type="entry name" value="Na+/solute_symporter_sf"/>
</dbReference>
<evidence type="ECO:0000256" key="5">
    <source>
        <dbReference type="ARBA" id="ARBA00023065"/>
    </source>
</evidence>
<dbReference type="STRING" id="106370.Francci3_3440"/>
<keyword evidence="6 8" id="KW-0472">Membrane</keyword>
<keyword evidence="4 8" id="KW-1133">Transmembrane helix</keyword>
<dbReference type="eggNOG" id="COG0475">
    <property type="taxonomic scope" value="Bacteria"/>
</dbReference>
<dbReference type="GO" id="GO:1902600">
    <property type="term" value="P:proton transmembrane transport"/>
    <property type="evidence" value="ECO:0007669"/>
    <property type="project" value="InterPro"/>
</dbReference>
<dbReference type="PhylomeDB" id="Q2J7E8"/>
<evidence type="ECO:0000256" key="7">
    <source>
        <dbReference type="SAM" id="MobiDB-lite"/>
    </source>
</evidence>
<accession>Q2J7E8</accession>
<dbReference type="PANTHER" id="PTHR32468:SF0">
    <property type="entry name" value="K(+)_H(+) ANTIPORTER 1"/>
    <property type="match status" value="1"/>
</dbReference>
<feature type="compositionally biased region" description="Low complexity" evidence="7">
    <location>
        <begin position="1"/>
        <end position="20"/>
    </location>
</feature>
<comment type="subcellular location">
    <subcellularLocation>
        <location evidence="1">Membrane</location>
        <topology evidence="1">Multi-pass membrane protein</topology>
    </subcellularLocation>
</comment>
<feature type="transmembrane region" description="Helical" evidence="8">
    <location>
        <begin position="380"/>
        <end position="399"/>
    </location>
</feature>
<evidence type="ECO:0000256" key="6">
    <source>
        <dbReference type="ARBA" id="ARBA00023136"/>
    </source>
</evidence>
<feature type="transmembrane region" description="Helical" evidence="8">
    <location>
        <begin position="331"/>
        <end position="350"/>
    </location>
</feature>
<feature type="transmembrane region" description="Helical" evidence="8">
    <location>
        <begin position="252"/>
        <end position="275"/>
    </location>
</feature>
<dbReference type="Pfam" id="PF00999">
    <property type="entry name" value="Na_H_Exchanger"/>
    <property type="match status" value="1"/>
</dbReference>
<feature type="transmembrane region" description="Helical" evidence="8">
    <location>
        <begin position="86"/>
        <end position="108"/>
    </location>
</feature>
<dbReference type="Proteomes" id="UP000001937">
    <property type="component" value="Chromosome"/>
</dbReference>
<organism evidence="10 11">
    <name type="scientific">Frankia casuarinae (strain DSM 45818 / CECT 9043 / HFP020203 / CcI3)</name>
    <dbReference type="NCBI Taxonomy" id="106370"/>
    <lineage>
        <taxon>Bacteria</taxon>
        <taxon>Bacillati</taxon>
        <taxon>Actinomycetota</taxon>
        <taxon>Actinomycetes</taxon>
        <taxon>Frankiales</taxon>
        <taxon>Frankiaceae</taxon>
        <taxon>Frankia</taxon>
    </lineage>
</organism>
<feature type="transmembrane region" description="Helical" evidence="8">
    <location>
        <begin position="476"/>
        <end position="494"/>
    </location>
</feature>
<dbReference type="InterPro" id="IPR006153">
    <property type="entry name" value="Cation/H_exchanger_TM"/>
</dbReference>
<keyword evidence="5" id="KW-0406">Ion transport</keyword>
<keyword evidence="2" id="KW-0813">Transport</keyword>
<sequence>MPVPAASADRIAGARATGATGDDEESGIRYPVSVIPALGWPVADAPAGRRTSAWSPRRRQWWRDVRGETLSLTSTRPVPSIPPHSLLLFLLQLAMLLSLAILLGRVAVRLRMPAIVGELCVGVLLGPSLLGTLWPTFSDWFLPRDAAQFHLLDAVGQLGVLFLVALSGFEIDTRIIRRRSLTVARISLGGLLLPLGFGIVTGVLMPSSLLGPDGDRTVFALFLGVAMCVSAIPVMAKTLMEMRLTHREVGQLALAGGVIDDAVGWLMLAVVSAMATTGVRAGDTALSVLYVLGVGIFALTIGRVVVRAVLGRIIATSGAGAGAGADPGARSGSVVAFVAVLVLASAAGTQALELEAVFGAFLGGVVLGSSGLVDHASVAPLRIVVMAVLAPIFFATAGLRVDLTALSETRVLLAAVIVLAVAVFGKFAGVYAGARASRLTPWEGLALGAGMNARGVIEIVVASVGVRLGVLSTETYTIIVLVAIVTSVMAPPILRRAMRQVEQTAAEEQRRLVLDGHHASGAGGVGAAEAGVITRRETRTLPAARSRARYRRSVNPSNTTGRDGLEFEDESAG</sequence>
<feature type="transmembrane region" description="Helical" evidence="8">
    <location>
        <begin position="115"/>
        <end position="134"/>
    </location>
</feature>
<evidence type="ECO:0000313" key="11">
    <source>
        <dbReference type="Proteomes" id="UP000001937"/>
    </source>
</evidence>
<feature type="region of interest" description="Disordered" evidence="7">
    <location>
        <begin position="1"/>
        <end position="25"/>
    </location>
</feature>
<feature type="transmembrane region" description="Helical" evidence="8">
    <location>
        <begin position="183"/>
        <end position="205"/>
    </location>
</feature>
<evidence type="ECO:0000256" key="2">
    <source>
        <dbReference type="ARBA" id="ARBA00022448"/>
    </source>
</evidence>
<feature type="transmembrane region" description="Helical" evidence="8">
    <location>
        <begin position="445"/>
        <end position="470"/>
    </location>
</feature>
<evidence type="ECO:0000259" key="9">
    <source>
        <dbReference type="Pfam" id="PF00999"/>
    </source>
</evidence>
<dbReference type="PANTHER" id="PTHR32468">
    <property type="entry name" value="CATION/H + ANTIPORTER"/>
    <property type="match status" value="1"/>
</dbReference>
<dbReference type="KEGG" id="fra:Francci3_3440"/>
<evidence type="ECO:0000256" key="3">
    <source>
        <dbReference type="ARBA" id="ARBA00022692"/>
    </source>
</evidence>
<feature type="transmembrane region" description="Helical" evidence="8">
    <location>
        <begin position="411"/>
        <end position="433"/>
    </location>
</feature>
<feature type="transmembrane region" description="Helical" evidence="8">
    <location>
        <begin position="287"/>
        <end position="310"/>
    </location>
</feature>
<keyword evidence="11" id="KW-1185">Reference proteome</keyword>
<feature type="transmembrane region" description="Helical" evidence="8">
    <location>
        <begin position="154"/>
        <end position="171"/>
    </location>
</feature>
<dbReference type="InterPro" id="IPR050794">
    <property type="entry name" value="CPA2_transporter"/>
</dbReference>
<protein>
    <submittedName>
        <fullName evidence="10">Transporter, CPA2 family</fullName>
    </submittedName>
</protein>
<feature type="region of interest" description="Disordered" evidence="7">
    <location>
        <begin position="536"/>
        <end position="573"/>
    </location>
</feature>
<feature type="transmembrane region" description="Helical" evidence="8">
    <location>
        <begin position="356"/>
        <end position="373"/>
    </location>
</feature>
<dbReference type="HOGENOM" id="CLU_005126_7_0_11"/>
<dbReference type="GO" id="GO:0016020">
    <property type="term" value="C:membrane"/>
    <property type="evidence" value="ECO:0007669"/>
    <property type="project" value="UniProtKB-SubCell"/>
</dbReference>
<reference evidence="10 11" key="1">
    <citation type="journal article" date="2007" name="Genome Res.">
        <title>Genome characteristics of facultatively symbiotic Frankia sp. strains reflect host range and host plant biogeography.</title>
        <authorList>
            <person name="Normand P."/>
            <person name="Lapierre P."/>
            <person name="Tisa L.S."/>
            <person name="Gogarten J.P."/>
            <person name="Alloisio N."/>
            <person name="Bagnarol E."/>
            <person name="Bassi C.A."/>
            <person name="Berry A.M."/>
            <person name="Bickhart D.M."/>
            <person name="Choisne N."/>
            <person name="Couloux A."/>
            <person name="Cournoyer B."/>
            <person name="Cruveiller S."/>
            <person name="Daubin V."/>
            <person name="Demange N."/>
            <person name="Francino M.P."/>
            <person name="Goltsman E."/>
            <person name="Huang Y."/>
            <person name="Kopp O.R."/>
            <person name="Labarre L."/>
            <person name="Lapidus A."/>
            <person name="Lavire C."/>
            <person name="Marechal J."/>
            <person name="Martinez M."/>
            <person name="Mastronunzio J.E."/>
            <person name="Mullin B.C."/>
            <person name="Niemann J."/>
            <person name="Pujic P."/>
            <person name="Rawnsley T."/>
            <person name="Rouy Z."/>
            <person name="Schenowitz C."/>
            <person name="Sellstedt A."/>
            <person name="Tavares F."/>
            <person name="Tomkins J.P."/>
            <person name="Vallenet D."/>
            <person name="Valverde C."/>
            <person name="Wall L.G."/>
            <person name="Wang Y."/>
            <person name="Medigue C."/>
            <person name="Benson D.R."/>
        </authorList>
    </citation>
    <scope>NUCLEOTIDE SEQUENCE [LARGE SCALE GENOMIC DNA]</scope>
    <source>
        <strain evidence="11">DSM 45818 / CECT 9043 / CcI3</strain>
    </source>
</reference>
<evidence type="ECO:0000256" key="1">
    <source>
        <dbReference type="ARBA" id="ARBA00004141"/>
    </source>
</evidence>
<dbReference type="AlphaFoldDB" id="Q2J7E8"/>
<evidence type="ECO:0000313" key="10">
    <source>
        <dbReference type="EMBL" id="ABD12794.1"/>
    </source>
</evidence>
<keyword evidence="3 8" id="KW-0812">Transmembrane</keyword>
<dbReference type="EMBL" id="CP000249">
    <property type="protein sequence ID" value="ABD12794.1"/>
    <property type="molecule type" value="Genomic_DNA"/>
</dbReference>
<evidence type="ECO:0000256" key="4">
    <source>
        <dbReference type="ARBA" id="ARBA00022989"/>
    </source>
</evidence>
<proteinExistence type="predicted"/>
<evidence type="ECO:0000256" key="8">
    <source>
        <dbReference type="SAM" id="Phobius"/>
    </source>
</evidence>
<feature type="domain" description="Cation/H+ exchanger transmembrane" evidence="9">
    <location>
        <begin position="99"/>
        <end position="496"/>
    </location>
</feature>
<feature type="transmembrane region" description="Helical" evidence="8">
    <location>
        <begin position="217"/>
        <end position="240"/>
    </location>
</feature>
<gene>
    <name evidence="10" type="ordered locus">Francci3_3440</name>
</gene>
<dbReference type="Gene3D" id="1.20.1530.20">
    <property type="match status" value="1"/>
</dbReference>